<sequence>MSNQVSNDEASVSIQDDKVDASVISFHDLIAAPRVILAMLASKENFNALIGLAESLGLELDELQMLLLKNMITANMHRVTAAEWLAERIPLGEETRKALEFALNAAVTGQKDLLTLLSHPKKLFLELYRLYALWFSTHSSEMLDMVTNGIGELLQLPQTKLRLDLAHEWLVKDAVHVGKSTSSQDAQEDLFEFLEDEELHRADEDFVKRIVYLMNAYVKAGDSFGDQICSYPVSFAKESRPQADVIFRATMRALRNA</sequence>
<proteinExistence type="predicted"/>
<keyword evidence="2" id="KW-1185">Reference proteome</keyword>
<name>A0ABN8C569_9STRA</name>
<gene>
    <name evidence="1" type="ORF">PFR001_LOCUS3805</name>
</gene>
<accession>A0ABN8C569</accession>
<comment type="caution">
    <text evidence="1">The sequence shown here is derived from an EMBL/GenBank/DDBJ whole genome shotgun (WGS) entry which is preliminary data.</text>
</comment>
<evidence type="ECO:0000313" key="2">
    <source>
        <dbReference type="Proteomes" id="UP001157938"/>
    </source>
</evidence>
<dbReference type="EMBL" id="CAKLBC010000792">
    <property type="protein sequence ID" value="CAH0488316.1"/>
    <property type="molecule type" value="Genomic_DNA"/>
</dbReference>
<protein>
    <submittedName>
        <fullName evidence="1">Uncharacterized protein</fullName>
    </submittedName>
</protein>
<organism evidence="1 2">
    <name type="scientific">Peronospora farinosa</name>
    <dbReference type="NCBI Taxonomy" id="134698"/>
    <lineage>
        <taxon>Eukaryota</taxon>
        <taxon>Sar</taxon>
        <taxon>Stramenopiles</taxon>
        <taxon>Oomycota</taxon>
        <taxon>Peronosporomycetes</taxon>
        <taxon>Peronosporales</taxon>
        <taxon>Peronosporaceae</taxon>
        <taxon>Peronospora</taxon>
    </lineage>
</organism>
<evidence type="ECO:0000313" key="1">
    <source>
        <dbReference type="EMBL" id="CAH0488316.1"/>
    </source>
</evidence>
<dbReference type="Proteomes" id="UP001157938">
    <property type="component" value="Unassembled WGS sequence"/>
</dbReference>
<reference evidence="1 2" key="1">
    <citation type="submission" date="2021-11" db="EMBL/GenBank/DDBJ databases">
        <authorList>
            <person name="Islam A."/>
            <person name="Islam S."/>
            <person name="Flora M.S."/>
            <person name="Rahman M."/>
            <person name="Ziaur R.M."/>
            <person name="Epstein J.H."/>
            <person name="Hassan M."/>
            <person name="Klassen M."/>
            <person name="Woodard K."/>
            <person name="Webb A."/>
            <person name="Webby R.J."/>
            <person name="El Zowalaty M.E."/>
        </authorList>
    </citation>
    <scope>NUCLEOTIDE SEQUENCE [LARGE SCALE GENOMIC DNA]</scope>
    <source>
        <strain evidence="1">Pf1</strain>
    </source>
</reference>